<evidence type="ECO:0000313" key="2">
    <source>
        <dbReference type="Proteomes" id="UP000324222"/>
    </source>
</evidence>
<evidence type="ECO:0000313" key="1">
    <source>
        <dbReference type="EMBL" id="MPC49898.1"/>
    </source>
</evidence>
<comment type="caution">
    <text evidence="1">The sequence shown here is derived from an EMBL/GenBank/DDBJ whole genome shotgun (WGS) entry which is preliminary data.</text>
</comment>
<dbReference type="Proteomes" id="UP000324222">
    <property type="component" value="Unassembled WGS sequence"/>
</dbReference>
<proteinExistence type="predicted"/>
<dbReference type="EMBL" id="VSRR010009165">
    <property type="protein sequence ID" value="MPC49898.1"/>
    <property type="molecule type" value="Genomic_DNA"/>
</dbReference>
<keyword evidence="2" id="KW-1185">Reference proteome</keyword>
<name>A0A5B7FYB0_PORTR</name>
<dbReference type="AlphaFoldDB" id="A0A5B7FYB0"/>
<organism evidence="1 2">
    <name type="scientific">Portunus trituberculatus</name>
    <name type="common">Swimming crab</name>
    <name type="synonym">Neptunus trituberculatus</name>
    <dbReference type="NCBI Taxonomy" id="210409"/>
    <lineage>
        <taxon>Eukaryota</taxon>
        <taxon>Metazoa</taxon>
        <taxon>Ecdysozoa</taxon>
        <taxon>Arthropoda</taxon>
        <taxon>Crustacea</taxon>
        <taxon>Multicrustacea</taxon>
        <taxon>Malacostraca</taxon>
        <taxon>Eumalacostraca</taxon>
        <taxon>Eucarida</taxon>
        <taxon>Decapoda</taxon>
        <taxon>Pleocyemata</taxon>
        <taxon>Brachyura</taxon>
        <taxon>Eubrachyura</taxon>
        <taxon>Portunoidea</taxon>
        <taxon>Portunidae</taxon>
        <taxon>Portuninae</taxon>
        <taxon>Portunus</taxon>
    </lineage>
</organism>
<gene>
    <name evidence="1" type="ORF">E2C01_043713</name>
</gene>
<reference evidence="1 2" key="1">
    <citation type="submission" date="2019-05" db="EMBL/GenBank/DDBJ databases">
        <title>Another draft genome of Portunus trituberculatus and its Hox gene families provides insights of decapod evolution.</title>
        <authorList>
            <person name="Jeong J.-H."/>
            <person name="Song I."/>
            <person name="Kim S."/>
            <person name="Choi T."/>
            <person name="Kim D."/>
            <person name="Ryu S."/>
            <person name="Kim W."/>
        </authorList>
    </citation>
    <scope>NUCLEOTIDE SEQUENCE [LARGE SCALE GENOMIC DNA]</scope>
    <source>
        <tissue evidence="1">Muscle</tissue>
    </source>
</reference>
<accession>A0A5B7FYB0</accession>
<protein>
    <submittedName>
        <fullName evidence="1">Uncharacterized protein</fullName>
    </submittedName>
</protein>
<sequence>MFGHEEKSSCRALGGRALVLLEVEGAVGGVEHPPGALHCHSPPADRSLPQHRFIPEEADDHFVQPKPPLTGYLSLCGRREEGTHRERMFTHTWRHIHNSQHILINQIKRP</sequence>